<accession>A0A9P5H965</accession>
<name>A0A9P5H965_9HYPO</name>
<sequence>MVANKVVLLTAAATLVESALGFNLHRHGHQHLDKRAMETEWVTEWVTVCVTAGQEEAAAAATSTSTKAAVASEKNKAVDGGSDVVSTTTSTTIVVVPTSTSVAYVAPTSTSVAYVAPVAQTTLTTAIQAKSTVEEAAVYTTSSAEEAVVAVPETTSEAAVVEEVAATTTKAAAATTTTKKAATTSTTSSSSSAGISHKRGIAYNDAALANTFGDDCPNCGWAYGWSAWEQSSGSATLDSLTFIPLLHSGDDYYTSDWNIAAAAAIKAGSPALFSFNEPDIVTQADMSVSDAVTGHVTWLNPFAGQALIGAPSVSNSGKAGKGLEYLEQWIDACAALDEPCHYDFCNVHWYNEFTVIDDLFNQLEAAHKLCGKPIWLTEFALTLESGYTDAQKVTFLEEVIPKLEALDYLDGYAYWMVSTDNLMTSSTSLSTYGQVYAST</sequence>
<feature type="domain" description="Asl1-like glycosyl hydrolase catalytic" evidence="2">
    <location>
        <begin position="200"/>
        <end position="436"/>
    </location>
</feature>
<dbReference type="InterPro" id="IPR053183">
    <property type="entry name" value="ASL1"/>
</dbReference>
<dbReference type="EMBL" id="JAANBB010000122">
    <property type="protein sequence ID" value="KAF7549450.1"/>
    <property type="molecule type" value="Genomic_DNA"/>
</dbReference>
<dbReference type="Proteomes" id="UP000722485">
    <property type="component" value="Unassembled WGS sequence"/>
</dbReference>
<dbReference type="SUPFAM" id="SSF51445">
    <property type="entry name" value="(Trans)glycosidases"/>
    <property type="match status" value="1"/>
</dbReference>
<dbReference type="Gene3D" id="3.20.20.80">
    <property type="entry name" value="Glycosidases"/>
    <property type="match status" value="1"/>
</dbReference>
<protein>
    <recommendedName>
        <fullName evidence="2">Asl1-like glycosyl hydrolase catalytic domain-containing protein</fullName>
    </recommendedName>
</protein>
<proteinExistence type="predicted"/>
<dbReference type="InterPro" id="IPR017853">
    <property type="entry name" value="GH"/>
</dbReference>
<feature type="signal peptide" evidence="1">
    <location>
        <begin position="1"/>
        <end position="21"/>
    </location>
</feature>
<dbReference type="GO" id="GO:0071966">
    <property type="term" value="P:fungal-type cell wall polysaccharide metabolic process"/>
    <property type="evidence" value="ECO:0007669"/>
    <property type="project" value="TreeGrafter"/>
</dbReference>
<feature type="chain" id="PRO_5040135525" description="Asl1-like glycosyl hydrolase catalytic domain-containing protein" evidence="1">
    <location>
        <begin position="22"/>
        <end position="439"/>
    </location>
</feature>
<evidence type="ECO:0000256" key="1">
    <source>
        <dbReference type="SAM" id="SignalP"/>
    </source>
</evidence>
<keyword evidence="1" id="KW-0732">Signal</keyword>
<dbReference type="PANTHER" id="PTHR34154:SF10">
    <property type="entry name" value="ASL1-LIKE GLYCOSYL HYDROLASE CATALYTIC DOMAIN-CONTAINING PROTEIN"/>
    <property type="match status" value="1"/>
</dbReference>
<dbReference type="AlphaFoldDB" id="A0A9P5H965"/>
<evidence type="ECO:0000259" key="2">
    <source>
        <dbReference type="Pfam" id="PF11790"/>
    </source>
</evidence>
<organism evidence="3 4">
    <name type="scientific">Cylindrodendrum hubeiense</name>
    <dbReference type="NCBI Taxonomy" id="595255"/>
    <lineage>
        <taxon>Eukaryota</taxon>
        <taxon>Fungi</taxon>
        <taxon>Dikarya</taxon>
        <taxon>Ascomycota</taxon>
        <taxon>Pezizomycotina</taxon>
        <taxon>Sordariomycetes</taxon>
        <taxon>Hypocreomycetidae</taxon>
        <taxon>Hypocreales</taxon>
        <taxon>Nectriaceae</taxon>
        <taxon>Cylindrodendrum</taxon>
    </lineage>
</organism>
<dbReference type="PANTHER" id="PTHR34154">
    <property type="entry name" value="ALKALI-SENSITIVE LINKAGE PROTEIN 1"/>
    <property type="match status" value="1"/>
</dbReference>
<dbReference type="InterPro" id="IPR024655">
    <property type="entry name" value="Asl1_glyco_hydro_catalytic"/>
</dbReference>
<dbReference type="Pfam" id="PF11790">
    <property type="entry name" value="Glyco_hydro_cc"/>
    <property type="match status" value="1"/>
</dbReference>
<evidence type="ECO:0000313" key="3">
    <source>
        <dbReference type="EMBL" id="KAF7549450.1"/>
    </source>
</evidence>
<dbReference type="GO" id="GO:0009277">
    <property type="term" value="C:fungal-type cell wall"/>
    <property type="evidence" value="ECO:0007669"/>
    <property type="project" value="TreeGrafter"/>
</dbReference>
<reference evidence="3" key="1">
    <citation type="submission" date="2020-03" db="EMBL/GenBank/DDBJ databases">
        <title>Draft Genome Sequence of Cylindrodendrum hubeiense.</title>
        <authorList>
            <person name="Buettner E."/>
            <person name="Kellner H."/>
        </authorList>
    </citation>
    <scope>NUCLEOTIDE SEQUENCE</scope>
    <source>
        <strain evidence="3">IHI 201604</strain>
    </source>
</reference>
<dbReference type="OrthoDB" id="43654at2759"/>
<gene>
    <name evidence="3" type="ORF">G7Z17_g6373</name>
</gene>
<evidence type="ECO:0000313" key="4">
    <source>
        <dbReference type="Proteomes" id="UP000722485"/>
    </source>
</evidence>
<keyword evidence="4" id="KW-1185">Reference proteome</keyword>
<comment type="caution">
    <text evidence="3">The sequence shown here is derived from an EMBL/GenBank/DDBJ whole genome shotgun (WGS) entry which is preliminary data.</text>
</comment>